<accession>A0A1H9M5T2</accession>
<protein>
    <submittedName>
        <fullName evidence="2">Uncharacterized protein</fullName>
    </submittedName>
</protein>
<dbReference type="RefSeq" id="WP_094011483.1">
    <property type="nucleotide sequence ID" value="NZ_FOEQ01000006.1"/>
</dbReference>
<keyword evidence="1" id="KW-0812">Transmembrane</keyword>
<evidence type="ECO:0000313" key="3">
    <source>
        <dbReference type="Proteomes" id="UP000199221"/>
    </source>
</evidence>
<evidence type="ECO:0000313" key="2">
    <source>
        <dbReference type="EMBL" id="SER18493.1"/>
    </source>
</evidence>
<dbReference type="Proteomes" id="UP000199221">
    <property type="component" value="Unassembled WGS sequence"/>
</dbReference>
<dbReference type="AlphaFoldDB" id="A0A1H9M5T2"/>
<keyword evidence="1" id="KW-0472">Membrane</keyword>
<sequence length="79" mass="8212">MKASTPSSSGSKATTTPRHLQATAIVGGALIGFLVMKTREARSQLENVTHTACLQGDLSAQDAALVHQLLAASPRTNLI</sequence>
<reference evidence="2 3" key="1">
    <citation type="submission" date="2016-10" db="EMBL/GenBank/DDBJ databases">
        <authorList>
            <person name="de Groot N.N."/>
        </authorList>
    </citation>
    <scope>NUCLEOTIDE SEQUENCE [LARGE SCALE GENOMIC DNA]</scope>
    <source>
        <strain evidence="2 3">LMG 27941</strain>
    </source>
</reference>
<dbReference type="EMBL" id="FOEQ01000006">
    <property type="protein sequence ID" value="SER18493.1"/>
    <property type="molecule type" value="Genomic_DNA"/>
</dbReference>
<name>A0A1H9M5T2_9PSED</name>
<keyword evidence="1" id="KW-1133">Transmembrane helix</keyword>
<feature type="transmembrane region" description="Helical" evidence="1">
    <location>
        <begin position="20"/>
        <end position="36"/>
    </location>
</feature>
<organism evidence="2 3">
    <name type="scientific">Pseudomonas soli</name>
    <dbReference type="NCBI Taxonomy" id="1306993"/>
    <lineage>
        <taxon>Bacteria</taxon>
        <taxon>Pseudomonadati</taxon>
        <taxon>Pseudomonadota</taxon>
        <taxon>Gammaproteobacteria</taxon>
        <taxon>Pseudomonadales</taxon>
        <taxon>Pseudomonadaceae</taxon>
        <taxon>Pseudomonas</taxon>
    </lineage>
</organism>
<evidence type="ECO:0000256" key="1">
    <source>
        <dbReference type="SAM" id="Phobius"/>
    </source>
</evidence>
<gene>
    <name evidence="2" type="ORF">SAMN05216230_10662</name>
</gene>
<proteinExistence type="predicted"/>